<gene>
    <name evidence="2" type="ORF">BJY01DRAFT_229507</name>
</gene>
<accession>A0ABR4IJB9</accession>
<proteinExistence type="predicted"/>
<protein>
    <submittedName>
        <fullName evidence="2">Uncharacterized protein</fullName>
    </submittedName>
</protein>
<evidence type="ECO:0000256" key="1">
    <source>
        <dbReference type="SAM" id="MobiDB-lite"/>
    </source>
</evidence>
<sequence>MSNLSNIRDQIFESQDAKRIAMKLKTRHLDSHDYLRSVKEVLNDIFPDFESDQRIRLLAIEIFPDRTYLVVDISNYEYNFQTAHEASESLPVYLLKVAHKGKNWALVRLPKEDQRLRERIAELHRSHGYDVGLPLIEDNTSSIVHANPRGPPPADSRILHPQ</sequence>
<evidence type="ECO:0000313" key="3">
    <source>
        <dbReference type="Proteomes" id="UP001610446"/>
    </source>
</evidence>
<dbReference type="Proteomes" id="UP001610446">
    <property type="component" value="Unassembled WGS sequence"/>
</dbReference>
<feature type="region of interest" description="Disordered" evidence="1">
    <location>
        <begin position="142"/>
        <end position="162"/>
    </location>
</feature>
<name>A0ABR4IJB9_9EURO</name>
<evidence type="ECO:0000313" key="2">
    <source>
        <dbReference type="EMBL" id="KAL2826903.1"/>
    </source>
</evidence>
<dbReference type="EMBL" id="JBFXLU010000422">
    <property type="protein sequence ID" value="KAL2826903.1"/>
    <property type="molecule type" value="Genomic_DNA"/>
</dbReference>
<organism evidence="2 3">
    <name type="scientific">Aspergillus pseudoustus</name>
    <dbReference type="NCBI Taxonomy" id="1810923"/>
    <lineage>
        <taxon>Eukaryota</taxon>
        <taxon>Fungi</taxon>
        <taxon>Dikarya</taxon>
        <taxon>Ascomycota</taxon>
        <taxon>Pezizomycotina</taxon>
        <taxon>Eurotiomycetes</taxon>
        <taxon>Eurotiomycetidae</taxon>
        <taxon>Eurotiales</taxon>
        <taxon>Aspergillaceae</taxon>
        <taxon>Aspergillus</taxon>
        <taxon>Aspergillus subgen. Nidulantes</taxon>
    </lineage>
</organism>
<reference evidence="2 3" key="1">
    <citation type="submission" date="2024-07" db="EMBL/GenBank/DDBJ databases">
        <title>Section-level genome sequencing and comparative genomics of Aspergillus sections Usti and Cavernicolus.</title>
        <authorList>
            <consortium name="Lawrence Berkeley National Laboratory"/>
            <person name="Nybo J.L."/>
            <person name="Vesth T.C."/>
            <person name="Theobald S."/>
            <person name="Frisvad J.C."/>
            <person name="Larsen T.O."/>
            <person name="Kjaerboelling I."/>
            <person name="Rothschild-Mancinelli K."/>
            <person name="Lyhne E.K."/>
            <person name="Kogle M.E."/>
            <person name="Barry K."/>
            <person name="Clum A."/>
            <person name="Na H."/>
            <person name="Ledsgaard L."/>
            <person name="Lin J."/>
            <person name="Lipzen A."/>
            <person name="Kuo A."/>
            <person name="Riley R."/>
            <person name="Mondo S."/>
            <person name="Labutti K."/>
            <person name="Haridas S."/>
            <person name="Pangalinan J."/>
            <person name="Salamov A.A."/>
            <person name="Simmons B.A."/>
            <person name="Magnuson J.K."/>
            <person name="Chen J."/>
            <person name="Drula E."/>
            <person name="Henrissat B."/>
            <person name="Wiebenga A."/>
            <person name="Lubbers R.J."/>
            <person name="Gomes A.C."/>
            <person name="Makela M.R."/>
            <person name="Stajich J."/>
            <person name="Grigoriev I.V."/>
            <person name="Mortensen U.H."/>
            <person name="De Vries R.P."/>
            <person name="Baker S.E."/>
            <person name="Andersen M.R."/>
        </authorList>
    </citation>
    <scope>NUCLEOTIDE SEQUENCE [LARGE SCALE GENOMIC DNA]</scope>
    <source>
        <strain evidence="2 3">CBS 123904</strain>
    </source>
</reference>
<comment type="caution">
    <text evidence="2">The sequence shown here is derived from an EMBL/GenBank/DDBJ whole genome shotgun (WGS) entry which is preliminary data.</text>
</comment>
<keyword evidence="3" id="KW-1185">Reference proteome</keyword>